<dbReference type="KEGG" id="gah:GAH_02023"/>
<keyword evidence="9" id="KW-0411">Iron-sulfur</keyword>
<dbReference type="Gene3D" id="3.30.70.20">
    <property type="match status" value="1"/>
</dbReference>
<comment type="subunit">
    <text evidence="2">Heterotetramer of one alpha, one beta, one delta and one gamma chain.</text>
</comment>
<keyword evidence="11" id="KW-0560">Oxidoreductase</keyword>
<keyword evidence="8" id="KW-0408">Iron</keyword>
<keyword evidence="5" id="KW-0479">Metal-binding</keyword>
<dbReference type="InterPro" id="IPR017896">
    <property type="entry name" value="4Fe4S_Fe-S-bd"/>
</dbReference>
<dbReference type="PANTHER" id="PTHR43724:SF1">
    <property type="entry name" value="PYRUVATE SYNTHASE SUBUNIT PORD"/>
    <property type="match status" value="1"/>
</dbReference>
<evidence type="ECO:0000256" key="9">
    <source>
        <dbReference type="ARBA" id="ARBA00023014"/>
    </source>
</evidence>
<feature type="domain" description="4Fe-4S ferredoxin-type" evidence="10">
    <location>
        <begin position="24"/>
        <end position="50"/>
    </location>
</feature>
<evidence type="ECO:0000313" key="12">
    <source>
        <dbReference type="Proteomes" id="UP000034723"/>
    </source>
</evidence>
<evidence type="ECO:0000256" key="1">
    <source>
        <dbReference type="ARBA" id="ARBA00001966"/>
    </source>
</evidence>
<dbReference type="OrthoDB" id="23478at2157"/>
<dbReference type="NCBIfam" id="TIGR02179">
    <property type="entry name" value="PorD_KorD"/>
    <property type="match status" value="1"/>
</dbReference>
<organism evidence="11 12">
    <name type="scientific">Geoglobus ahangari</name>
    <dbReference type="NCBI Taxonomy" id="113653"/>
    <lineage>
        <taxon>Archaea</taxon>
        <taxon>Methanobacteriati</taxon>
        <taxon>Methanobacteriota</taxon>
        <taxon>Archaeoglobi</taxon>
        <taxon>Archaeoglobales</taxon>
        <taxon>Archaeoglobaceae</taxon>
        <taxon>Geoglobus</taxon>
    </lineage>
</organism>
<comment type="cofactor">
    <cofactor evidence="1">
        <name>[4Fe-4S] cluster</name>
        <dbReference type="ChEBI" id="CHEBI:49883"/>
    </cofactor>
</comment>
<dbReference type="HOGENOM" id="CLU_139698_1_1_2"/>
<sequence length="82" mass="9223">MRLDVLFSNPTKGSAGKTGEWRVFRPVVDQSLCVLCMSCYDYCPENVVEVGDEVVIDYDYCKGCGICSRVCVTGAIRMERER</sequence>
<dbReference type="Proteomes" id="UP000034723">
    <property type="component" value="Chromosome"/>
</dbReference>
<evidence type="ECO:0000313" key="11">
    <source>
        <dbReference type="EMBL" id="AKG90707.1"/>
    </source>
</evidence>
<dbReference type="SUPFAM" id="SSF54862">
    <property type="entry name" value="4Fe-4S ferredoxins"/>
    <property type="match status" value="1"/>
</dbReference>
<evidence type="ECO:0000256" key="5">
    <source>
        <dbReference type="ARBA" id="ARBA00022723"/>
    </source>
</evidence>
<protein>
    <submittedName>
        <fullName evidence="11">2-oxoacid:acceptor oxidoreductase, delta subunit, pyruvate/2-ketoisovalerate family</fullName>
        <ecNumber evidence="11">1.2.7.1</ecNumber>
    </submittedName>
</protein>
<dbReference type="STRING" id="113653.GAH_02023"/>
<reference evidence="11 12" key="1">
    <citation type="submission" date="2015-04" db="EMBL/GenBank/DDBJ databases">
        <title>The complete genome sequence of the hyperthermophilic, obligate iron-reducing archaeon Geoglobus ahangari strain 234T.</title>
        <authorList>
            <person name="Manzella M.P."/>
            <person name="Holmes D.E."/>
            <person name="Rocheleau J.M."/>
            <person name="Chung A."/>
            <person name="Reguera G."/>
            <person name="Kashefi K."/>
        </authorList>
    </citation>
    <scope>NUCLEOTIDE SEQUENCE [LARGE SCALE GENOMIC DNA]</scope>
    <source>
        <strain evidence="11 12">234</strain>
    </source>
</reference>
<dbReference type="FunCoup" id="A0A0F7IFT3">
    <property type="interactions" value="61"/>
</dbReference>
<keyword evidence="3" id="KW-0813">Transport</keyword>
<evidence type="ECO:0000256" key="4">
    <source>
        <dbReference type="ARBA" id="ARBA00022485"/>
    </source>
</evidence>
<dbReference type="GeneID" id="24804586"/>
<dbReference type="InterPro" id="IPR011898">
    <property type="entry name" value="PorD_KorD"/>
</dbReference>
<accession>A0A0F7IFT3</accession>
<dbReference type="EMBL" id="CP011267">
    <property type="protein sequence ID" value="AKG90707.1"/>
    <property type="molecule type" value="Genomic_DNA"/>
</dbReference>
<evidence type="ECO:0000256" key="8">
    <source>
        <dbReference type="ARBA" id="ARBA00023004"/>
    </source>
</evidence>
<dbReference type="GO" id="GO:0051539">
    <property type="term" value="F:4 iron, 4 sulfur cluster binding"/>
    <property type="evidence" value="ECO:0007669"/>
    <property type="project" value="UniProtKB-KW"/>
</dbReference>
<dbReference type="GO" id="GO:0019164">
    <property type="term" value="F:pyruvate synthase activity"/>
    <property type="evidence" value="ECO:0007669"/>
    <property type="project" value="UniProtKB-EC"/>
</dbReference>
<keyword evidence="12" id="KW-1185">Reference proteome</keyword>
<evidence type="ECO:0000256" key="2">
    <source>
        <dbReference type="ARBA" id="ARBA00011595"/>
    </source>
</evidence>
<feature type="domain" description="4Fe-4S ferredoxin-type" evidence="10">
    <location>
        <begin position="52"/>
        <end position="81"/>
    </location>
</feature>
<evidence type="ECO:0000259" key="10">
    <source>
        <dbReference type="PROSITE" id="PS51379"/>
    </source>
</evidence>
<dbReference type="PROSITE" id="PS51379">
    <property type="entry name" value="4FE4S_FER_2"/>
    <property type="match status" value="2"/>
</dbReference>
<evidence type="ECO:0000256" key="7">
    <source>
        <dbReference type="ARBA" id="ARBA00022982"/>
    </source>
</evidence>
<dbReference type="GO" id="GO:0046872">
    <property type="term" value="F:metal ion binding"/>
    <property type="evidence" value="ECO:0007669"/>
    <property type="project" value="UniProtKB-KW"/>
</dbReference>
<name>A0A0F7IFT3_9EURY</name>
<dbReference type="Pfam" id="PF12838">
    <property type="entry name" value="Fer4_7"/>
    <property type="match status" value="1"/>
</dbReference>
<evidence type="ECO:0000256" key="6">
    <source>
        <dbReference type="ARBA" id="ARBA00022737"/>
    </source>
</evidence>
<evidence type="ECO:0000256" key="3">
    <source>
        <dbReference type="ARBA" id="ARBA00022448"/>
    </source>
</evidence>
<keyword evidence="6" id="KW-0677">Repeat</keyword>
<keyword evidence="11" id="KW-0670">Pyruvate</keyword>
<dbReference type="InParanoid" id="A0A0F7IFT3"/>
<dbReference type="AlphaFoldDB" id="A0A0F7IFT3"/>
<proteinExistence type="predicted"/>
<dbReference type="PANTHER" id="PTHR43724">
    <property type="entry name" value="PYRUVATE SYNTHASE SUBUNIT PORD"/>
    <property type="match status" value="1"/>
</dbReference>
<dbReference type="RefSeq" id="WP_048096518.1">
    <property type="nucleotide sequence ID" value="NZ_CP011267.1"/>
</dbReference>
<gene>
    <name evidence="11" type="ORF">GAH_02023</name>
</gene>
<dbReference type="EC" id="1.2.7.1" evidence="11"/>
<keyword evidence="7" id="KW-0249">Electron transport</keyword>
<keyword evidence="4" id="KW-0004">4Fe-4S</keyword>